<protein>
    <submittedName>
        <fullName evidence="1">Uncharacterized protein</fullName>
    </submittedName>
</protein>
<organism evidence="1 2">
    <name type="scientific">Nocardia africana</name>
    <dbReference type="NCBI Taxonomy" id="134964"/>
    <lineage>
        <taxon>Bacteria</taxon>
        <taxon>Bacillati</taxon>
        <taxon>Actinomycetota</taxon>
        <taxon>Actinomycetes</taxon>
        <taxon>Mycobacteriales</taxon>
        <taxon>Nocardiaceae</taxon>
        <taxon>Nocardia</taxon>
    </lineage>
</organism>
<name>A0A378X3X0_9NOCA</name>
<sequence length="364" mass="39805">MTKADVRCARCKATVPDNLTLCQRCGTDIVADLLTVPALLAELAVTRAGQAQFSGERTGGRSAETPLPIRPTKGRTMLGGMFAADTVIQGDTTLARLGTAVGEWARLLAAHHRVDIPIGAPGLVQLVANGRTRAYLPETSAAWQPAGRSVARDHTATSATLTRVDKDGNRYYRVSRRNADALTSPATAVEQAAIWLACHPLDLRRFDTAGDLAADIHKALKQIRATIDRPREPRQIGPCPECGVELLAHPDEDGRLPAWVRCRECGAQQHVDTVMQDALDSIRNRLFTVAEIVRISAQFGEPIAKRTLHRWAQENRVEARGYLHTDKQYGTRITDRPIAPRDPRVYRLGDVLDIARADQKGTAA</sequence>
<dbReference type="Proteomes" id="UP000255082">
    <property type="component" value="Unassembled WGS sequence"/>
</dbReference>
<gene>
    <name evidence="1" type="ORF">NCTC13184_05773</name>
</gene>
<dbReference type="EMBL" id="UGRU01000001">
    <property type="protein sequence ID" value="SUA47233.1"/>
    <property type="molecule type" value="Genomic_DNA"/>
</dbReference>
<accession>A0A378X3X0</accession>
<proteinExistence type="predicted"/>
<reference evidence="1 2" key="1">
    <citation type="submission" date="2018-06" db="EMBL/GenBank/DDBJ databases">
        <authorList>
            <consortium name="Pathogen Informatics"/>
            <person name="Doyle S."/>
        </authorList>
    </citation>
    <scope>NUCLEOTIDE SEQUENCE [LARGE SCALE GENOMIC DNA]</scope>
    <source>
        <strain evidence="1 2">NCTC13184</strain>
    </source>
</reference>
<dbReference type="RefSeq" id="WP_062968800.1">
    <property type="nucleotide sequence ID" value="NZ_JAJFOE010000001.1"/>
</dbReference>
<dbReference type="AlphaFoldDB" id="A0A378X3X0"/>
<evidence type="ECO:0000313" key="2">
    <source>
        <dbReference type="Proteomes" id="UP000255082"/>
    </source>
</evidence>
<dbReference type="OrthoDB" id="4550492at2"/>
<evidence type="ECO:0000313" key="1">
    <source>
        <dbReference type="EMBL" id="SUA47233.1"/>
    </source>
</evidence>